<gene>
    <name evidence="1" type="ORF">IFO67_12150</name>
</gene>
<reference evidence="2" key="1">
    <citation type="submission" date="2023-07" db="EMBL/GenBank/DDBJ databases">
        <title>Thauera sp. CAU 1555 isolated from sand of Yaerae Beach.</title>
        <authorList>
            <person name="Kim W."/>
        </authorList>
    </citation>
    <scope>NUCLEOTIDE SEQUENCE [LARGE SCALE GENOMIC DNA]</scope>
    <source>
        <strain evidence="2">CAU 1555</strain>
    </source>
</reference>
<evidence type="ECO:0008006" key="3">
    <source>
        <dbReference type="Google" id="ProtNLM"/>
    </source>
</evidence>
<protein>
    <recommendedName>
        <fullName evidence="3">Fimbrial assembly family protein</fullName>
    </recommendedName>
</protein>
<keyword evidence="2" id="KW-1185">Reference proteome</keyword>
<dbReference type="EMBL" id="JACYTO010000002">
    <property type="protein sequence ID" value="MBD8503638.1"/>
    <property type="molecule type" value="Genomic_DNA"/>
</dbReference>
<name>A0ABR9BBB2_9RHOO</name>
<dbReference type="Proteomes" id="UP000603602">
    <property type="component" value="Unassembled WGS sequence"/>
</dbReference>
<comment type="caution">
    <text evidence="1">The sequence shown here is derived from an EMBL/GenBank/DDBJ whole genome shotgun (WGS) entry which is preliminary data.</text>
</comment>
<accession>A0ABR9BBB2</accession>
<evidence type="ECO:0000313" key="1">
    <source>
        <dbReference type="EMBL" id="MBD8503638.1"/>
    </source>
</evidence>
<sequence length="172" mass="18339">MHSANSSLPGAAALAARRRRALAGCGLGLLLLLGGLAVFSDGQARDRAAQLELATAETALAQARGRLQLAERRVSLAETIQSLHARVRALGLTPAHWAERRLAIRDQSLPRDDANEVLLGTSQGRGRLFVADSFELSVTRFDEGLFHAPAAGAHPLRMSLRGTVLFRAGDSE</sequence>
<dbReference type="RefSeq" id="WP_187718457.1">
    <property type="nucleotide sequence ID" value="NZ_JACTAH010000002.1"/>
</dbReference>
<proteinExistence type="predicted"/>
<organism evidence="1 2">
    <name type="scientific">Thauera sedimentorum</name>
    <dbReference type="NCBI Taxonomy" id="2767595"/>
    <lineage>
        <taxon>Bacteria</taxon>
        <taxon>Pseudomonadati</taxon>
        <taxon>Pseudomonadota</taxon>
        <taxon>Betaproteobacteria</taxon>
        <taxon>Rhodocyclales</taxon>
        <taxon>Zoogloeaceae</taxon>
        <taxon>Thauera</taxon>
    </lineage>
</organism>
<evidence type="ECO:0000313" key="2">
    <source>
        <dbReference type="Proteomes" id="UP000603602"/>
    </source>
</evidence>